<dbReference type="InterPro" id="IPR005116">
    <property type="entry name" value="Transp-assoc_OB_typ1"/>
</dbReference>
<dbReference type="SMART" id="SM00382">
    <property type="entry name" value="AAA"/>
    <property type="match status" value="1"/>
</dbReference>
<accession>A0A6J7D4T1</accession>
<dbReference type="PANTHER" id="PTHR42781:SF4">
    <property type="entry name" value="SPERMIDINE_PUTRESCINE IMPORT ATP-BINDING PROTEIN POTA"/>
    <property type="match status" value="1"/>
</dbReference>
<keyword evidence="3" id="KW-0067">ATP-binding</keyword>
<organism evidence="5">
    <name type="scientific">freshwater metagenome</name>
    <dbReference type="NCBI Taxonomy" id="449393"/>
    <lineage>
        <taxon>unclassified sequences</taxon>
        <taxon>metagenomes</taxon>
        <taxon>ecological metagenomes</taxon>
    </lineage>
</organism>
<name>A0A6J7D4T1_9ZZZZ</name>
<reference evidence="5" key="1">
    <citation type="submission" date="2020-05" db="EMBL/GenBank/DDBJ databases">
        <authorList>
            <person name="Chiriac C."/>
            <person name="Salcher M."/>
            <person name="Ghai R."/>
            <person name="Kavagutti S V."/>
        </authorList>
    </citation>
    <scope>NUCLEOTIDE SEQUENCE</scope>
</reference>
<dbReference type="PROSITE" id="PS50893">
    <property type="entry name" value="ABC_TRANSPORTER_2"/>
    <property type="match status" value="1"/>
</dbReference>
<dbReference type="Pfam" id="PF03459">
    <property type="entry name" value="TOBE"/>
    <property type="match status" value="1"/>
</dbReference>
<proteinExistence type="predicted"/>
<protein>
    <submittedName>
        <fullName evidence="5">Unannotated protein</fullName>
    </submittedName>
</protein>
<dbReference type="Pfam" id="PF00005">
    <property type="entry name" value="ABC_tran"/>
    <property type="match status" value="1"/>
</dbReference>
<dbReference type="GO" id="GO:0005524">
    <property type="term" value="F:ATP binding"/>
    <property type="evidence" value="ECO:0007669"/>
    <property type="project" value="UniProtKB-KW"/>
</dbReference>
<dbReference type="Gene3D" id="3.40.50.300">
    <property type="entry name" value="P-loop containing nucleotide triphosphate hydrolases"/>
    <property type="match status" value="1"/>
</dbReference>
<dbReference type="PANTHER" id="PTHR42781">
    <property type="entry name" value="SPERMIDINE/PUTRESCINE IMPORT ATP-BINDING PROTEIN POTA"/>
    <property type="match status" value="1"/>
</dbReference>
<dbReference type="InterPro" id="IPR050093">
    <property type="entry name" value="ABC_SmlMolc_Importer"/>
</dbReference>
<dbReference type="InterPro" id="IPR003593">
    <property type="entry name" value="AAA+_ATPase"/>
</dbReference>
<dbReference type="InterPro" id="IPR008995">
    <property type="entry name" value="Mo/tungstate-bd_C_term_dom"/>
</dbReference>
<dbReference type="SUPFAM" id="SSF52540">
    <property type="entry name" value="P-loop containing nucleoside triphosphate hydrolases"/>
    <property type="match status" value="1"/>
</dbReference>
<dbReference type="InterPro" id="IPR027417">
    <property type="entry name" value="P-loop_NTPase"/>
</dbReference>
<evidence type="ECO:0000256" key="2">
    <source>
        <dbReference type="ARBA" id="ARBA00022741"/>
    </source>
</evidence>
<dbReference type="AlphaFoldDB" id="A0A6J7D4T1"/>
<dbReference type="EMBL" id="CAFBLS010000035">
    <property type="protein sequence ID" value="CAB4865426.1"/>
    <property type="molecule type" value="Genomic_DNA"/>
</dbReference>
<keyword evidence="2" id="KW-0547">Nucleotide-binding</keyword>
<sequence length="355" mass="37058">MTLALDCTVTRGSFSLAIRAAIEPGSVVAILGPNGAGKSTLVRAIAGLHPIDSGSISLNGRILDDGESTLIPAQKRSIGVVFQDYALFPHLSVIDNVAFGPRSRGAGRAAAKATAAQTLSLLGVGDLAGRRPSEISGGQAQRVALARALATAPDVLLLDEPLAALDIETKETVRAELQTQLESYSGCTVLITHDPLDALLLADRVIVLENGMVAQDGTPAELSKRPLTDYVASLMGVTLLRGEASAGTLTLVDGGVMRIVDEELAGPAMAVVRPESVTLHLAHPEGSARNVWHGMVTSLQPSHDRIRVHIEGAPSVVVAVTPGAAADMRLAKGSRVWLSLKSLDLHTYPAGMPRR</sequence>
<evidence type="ECO:0000259" key="4">
    <source>
        <dbReference type="PROSITE" id="PS50893"/>
    </source>
</evidence>
<dbReference type="Gene3D" id="2.40.50.100">
    <property type="match status" value="1"/>
</dbReference>
<evidence type="ECO:0000256" key="3">
    <source>
        <dbReference type="ARBA" id="ARBA00022840"/>
    </source>
</evidence>
<keyword evidence="1" id="KW-0813">Transport</keyword>
<evidence type="ECO:0000313" key="5">
    <source>
        <dbReference type="EMBL" id="CAB4865426.1"/>
    </source>
</evidence>
<dbReference type="SUPFAM" id="SSF50331">
    <property type="entry name" value="MOP-like"/>
    <property type="match status" value="1"/>
</dbReference>
<dbReference type="InterPro" id="IPR003439">
    <property type="entry name" value="ABC_transporter-like_ATP-bd"/>
</dbReference>
<dbReference type="GO" id="GO:0016887">
    <property type="term" value="F:ATP hydrolysis activity"/>
    <property type="evidence" value="ECO:0007669"/>
    <property type="project" value="InterPro"/>
</dbReference>
<evidence type="ECO:0000256" key="1">
    <source>
        <dbReference type="ARBA" id="ARBA00022448"/>
    </source>
</evidence>
<dbReference type="PROSITE" id="PS00211">
    <property type="entry name" value="ABC_TRANSPORTER_1"/>
    <property type="match status" value="1"/>
</dbReference>
<dbReference type="InterPro" id="IPR017871">
    <property type="entry name" value="ABC_transporter-like_CS"/>
</dbReference>
<gene>
    <name evidence="5" type="ORF">UFOPK3402_00426</name>
</gene>
<feature type="domain" description="ABC transporter" evidence="4">
    <location>
        <begin position="2"/>
        <end position="235"/>
    </location>
</feature>